<evidence type="ECO:0000256" key="1">
    <source>
        <dbReference type="SAM" id="Phobius"/>
    </source>
</evidence>
<protein>
    <submittedName>
        <fullName evidence="2">Uncharacterized protein</fullName>
    </submittedName>
</protein>
<keyword evidence="1" id="KW-0812">Transmembrane</keyword>
<comment type="caution">
    <text evidence="2">The sequence shown here is derived from an EMBL/GenBank/DDBJ whole genome shotgun (WGS) entry which is preliminary data.</text>
</comment>
<feature type="transmembrane region" description="Helical" evidence="1">
    <location>
        <begin position="14"/>
        <end position="33"/>
    </location>
</feature>
<accession>A0A747K016</accession>
<keyword evidence="1" id="KW-0472">Membrane</keyword>
<feature type="transmembrane region" description="Helical" evidence="1">
    <location>
        <begin position="39"/>
        <end position="61"/>
    </location>
</feature>
<dbReference type="EMBL" id="DAAVFW010000023">
    <property type="protein sequence ID" value="HAF4520183.1"/>
    <property type="molecule type" value="Genomic_DNA"/>
</dbReference>
<name>A0A747K016_SALER</name>
<keyword evidence="1" id="KW-1133">Transmembrane helix</keyword>
<dbReference type="AlphaFoldDB" id="A0A747K016"/>
<reference evidence="2" key="2">
    <citation type="submission" date="2020-02" db="EMBL/GenBank/DDBJ databases">
        <authorList>
            <consortium name="NCBI Pathogen Detection Project"/>
        </authorList>
    </citation>
    <scope>NUCLEOTIDE SEQUENCE</scope>
    <source>
        <strain evidence="2">MA.RM_119</strain>
    </source>
</reference>
<reference evidence="2" key="1">
    <citation type="journal article" date="2018" name="Genome Biol.">
        <title>SKESA: strategic k-mer extension for scrupulous assemblies.</title>
        <authorList>
            <person name="Souvorov A."/>
            <person name="Agarwala R."/>
            <person name="Lipman D.J."/>
        </authorList>
    </citation>
    <scope>NUCLEOTIDE SEQUENCE</scope>
    <source>
        <strain evidence="2">MA.RM_119</strain>
    </source>
</reference>
<evidence type="ECO:0000313" key="2">
    <source>
        <dbReference type="EMBL" id="HAF4520183.1"/>
    </source>
</evidence>
<gene>
    <name evidence="2" type="ORF">G8L96_004547</name>
</gene>
<organism evidence="2">
    <name type="scientific">Salmonella enterica</name>
    <name type="common">Salmonella choleraesuis</name>
    <dbReference type="NCBI Taxonomy" id="28901"/>
    <lineage>
        <taxon>Bacteria</taxon>
        <taxon>Pseudomonadati</taxon>
        <taxon>Pseudomonadota</taxon>
        <taxon>Gammaproteobacteria</taxon>
        <taxon>Enterobacterales</taxon>
        <taxon>Enterobacteriaceae</taxon>
        <taxon>Salmonella</taxon>
    </lineage>
</organism>
<sequence>MTNKKKSCSWTRRTLIFLALISIAGVAGIAFGVVSEKTLPLFCSFIILWHIFDIFDFYNLIFGSKYDKQE</sequence>
<proteinExistence type="predicted"/>